<comment type="similarity">
    <text evidence="2">In the central section; belongs to the 3-hydroxyacyl-CoA dehydrogenase family.</text>
</comment>
<keyword evidence="6" id="KW-0520">NAD</keyword>
<dbReference type="FunFam" id="3.40.50.720:FF:000009">
    <property type="entry name" value="Fatty oxidation complex, alpha subunit"/>
    <property type="match status" value="1"/>
</dbReference>
<dbReference type="GO" id="GO:0006635">
    <property type="term" value="P:fatty acid beta-oxidation"/>
    <property type="evidence" value="ECO:0007669"/>
    <property type="project" value="UniProtKB-ARBA"/>
</dbReference>
<accession>A0A918KFL4</accession>
<feature type="domain" description="3-hydroxyacyl-CoA dehydrogenase C-terminal" evidence="11">
    <location>
        <begin position="519"/>
        <end position="616"/>
    </location>
</feature>
<keyword evidence="9" id="KW-0511">Multifunctional enzyme</keyword>
<evidence type="ECO:0000259" key="11">
    <source>
        <dbReference type="Pfam" id="PF00725"/>
    </source>
</evidence>
<dbReference type="Pfam" id="PF00378">
    <property type="entry name" value="ECH_1"/>
    <property type="match status" value="2"/>
</dbReference>
<evidence type="ECO:0000259" key="12">
    <source>
        <dbReference type="Pfam" id="PF02737"/>
    </source>
</evidence>
<dbReference type="Pfam" id="PF00725">
    <property type="entry name" value="3HCDH"/>
    <property type="match status" value="1"/>
</dbReference>
<evidence type="ECO:0000256" key="2">
    <source>
        <dbReference type="ARBA" id="ARBA00007005"/>
    </source>
</evidence>
<dbReference type="PANTHER" id="PTHR43612">
    <property type="entry name" value="TRIFUNCTIONAL ENZYME SUBUNIT ALPHA"/>
    <property type="match status" value="1"/>
</dbReference>
<dbReference type="InterPro" id="IPR036291">
    <property type="entry name" value="NAD(P)-bd_dom_sf"/>
</dbReference>
<dbReference type="SUPFAM" id="SSF51735">
    <property type="entry name" value="NAD(P)-binding Rossmann-fold domains"/>
    <property type="match status" value="1"/>
</dbReference>
<dbReference type="InterPro" id="IPR006108">
    <property type="entry name" value="3HC_DH_C"/>
</dbReference>
<dbReference type="Pfam" id="PF02737">
    <property type="entry name" value="3HCDH_N"/>
    <property type="match status" value="1"/>
</dbReference>
<keyword evidence="7" id="KW-0443">Lipid metabolism</keyword>
<comment type="caution">
    <text evidence="13">The sequence shown here is derived from an EMBL/GenBank/DDBJ whole genome shotgun (WGS) entry which is preliminary data.</text>
</comment>
<evidence type="ECO:0000256" key="8">
    <source>
        <dbReference type="ARBA" id="ARBA00023239"/>
    </source>
</evidence>
<dbReference type="InterPro" id="IPR006176">
    <property type="entry name" value="3-OHacyl-CoA_DH_NAD-bd"/>
</dbReference>
<dbReference type="InterPro" id="IPR001753">
    <property type="entry name" value="Enoyl-CoA_hydra/iso"/>
</dbReference>
<dbReference type="EMBL" id="BMYV01000001">
    <property type="protein sequence ID" value="GGX61568.1"/>
    <property type="molecule type" value="Genomic_DNA"/>
</dbReference>
<dbReference type="InterPro" id="IPR008927">
    <property type="entry name" value="6-PGluconate_DH-like_C_sf"/>
</dbReference>
<dbReference type="GO" id="GO:0016509">
    <property type="term" value="F:long-chain (3S)-3-hydroxyacyl-CoA dehydrogenase (NAD+) activity"/>
    <property type="evidence" value="ECO:0007669"/>
    <property type="project" value="TreeGrafter"/>
</dbReference>
<evidence type="ECO:0000256" key="1">
    <source>
        <dbReference type="ARBA" id="ARBA00005005"/>
    </source>
</evidence>
<sequence length="791" mass="85272">MTKYNNFKLDTDSDGIVTMTIDVPNQTMNVWTPDFINEFDAFITDFNTNDDLKGLVLTSGKANAFLAGADLNMMSENNAAGKTLTKEAFQESMKLTLALRKMENGGWTTRQIQREGKKAKPVAAAIEGLALGGGLEICLASHHRVVADNPKIKLGLPEVLVGLLPGAGGTQRTMRLMGLQPAAMMCTQGSNLNPQKAKAQGLVHDVVPAGTTADAAKAWVKANIEKGVVAPWDVKGFKIPGGGGAMNPKSVQFFMASGAMALKQTKGNYPAVEAILSCLYEGSIVPMDTALVIESKYITKLLMGATSKNMIRTLFLNKNAADKGAGRPEGIPKQDIKKVGVLGCGLMGAGIAHVTAKAGMEVISLDRNMEEAQKAIAYSQKILEKKVKRGRMTQEKADAFLALITPTDDYNMLKDVDLIIEAVFERPDVKADVIKKTEAVIGKDVVFATNTSTLPIGGLAKHSSRPEQYIGMHFFSPVDKMPLLEIIPHEGTGDLALAVALDYNKKIRKTPIIVKDVRGFFTNQVFPPYINEAALMVVEGVSMALIENCAANLGLPIGPLAVSDDTTLKLGYDIMTSTQEEMGDKYVPTGAEEFITNMVTKWDRGGRRLGAGFYNYDENGKRLDLWKGMTDHYPLLEEQPAPEEVMQRLLYSLVAPSARTFAEGVVPDPQSADLGAIFGLGFPPYTGGPLSYIDTIGLDAYVATSDMLAQRHGARFSPPQIFRDMAAKGQTLYPDSTPSSQRVYTRSALSRMLEVEVVKIANAMGIAASVDDLKADTVSKILTAQAGKKAA</sequence>
<protein>
    <submittedName>
        <fullName evidence="13">3-hydroxyacyl-CoA dehydrogenase</fullName>
    </submittedName>
</protein>
<dbReference type="SUPFAM" id="SSF48179">
    <property type="entry name" value="6-phosphogluconate dehydrogenase C-terminal domain-like"/>
    <property type="match status" value="2"/>
</dbReference>
<dbReference type="Gene3D" id="3.90.226.10">
    <property type="entry name" value="2-enoyl-CoA Hydratase, Chain A, domain 1"/>
    <property type="match status" value="1"/>
</dbReference>
<keyword evidence="14" id="KW-1185">Reference proteome</keyword>
<evidence type="ECO:0000256" key="10">
    <source>
        <dbReference type="ARBA" id="ARBA00049556"/>
    </source>
</evidence>
<evidence type="ECO:0000256" key="6">
    <source>
        <dbReference type="ARBA" id="ARBA00023027"/>
    </source>
</evidence>
<dbReference type="CDD" id="cd06558">
    <property type="entry name" value="crotonase-like"/>
    <property type="match status" value="1"/>
</dbReference>
<evidence type="ECO:0000256" key="9">
    <source>
        <dbReference type="ARBA" id="ARBA00023268"/>
    </source>
</evidence>
<gene>
    <name evidence="13" type="ORF">GCM10011309_09400</name>
</gene>
<evidence type="ECO:0000256" key="3">
    <source>
        <dbReference type="ARBA" id="ARBA00022832"/>
    </source>
</evidence>
<keyword evidence="3" id="KW-0276">Fatty acid metabolism</keyword>
<evidence type="ECO:0000313" key="14">
    <source>
        <dbReference type="Proteomes" id="UP000600865"/>
    </source>
</evidence>
<name>A0A918KFL4_9PROT</name>
<evidence type="ECO:0000313" key="13">
    <source>
        <dbReference type="EMBL" id="GGX61568.1"/>
    </source>
</evidence>
<dbReference type="InterPro" id="IPR050136">
    <property type="entry name" value="FA_oxidation_alpha_subunit"/>
</dbReference>
<dbReference type="Proteomes" id="UP000600865">
    <property type="component" value="Unassembled WGS sequence"/>
</dbReference>
<dbReference type="PANTHER" id="PTHR43612:SF3">
    <property type="entry name" value="TRIFUNCTIONAL ENZYME SUBUNIT ALPHA, MITOCHONDRIAL"/>
    <property type="match status" value="1"/>
</dbReference>
<dbReference type="Gene3D" id="1.10.1040.50">
    <property type="match status" value="1"/>
</dbReference>
<evidence type="ECO:0000256" key="7">
    <source>
        <dbReference type="ARBA" id="ARBA00023098"/>
    </source>
</evidence>
<dbReference type="RefSeq" id="WP_189581986.1">
    <property type="nucleotide sequence ID" value="NZ_BMYV01000001.1"/>
</dbReference>
<dbReference type="GO" id="GO:0004300">
    <property type="term" value="F:enoyl-CoA hydratase activity"/>
    <property type="evidence" value="ECO:0007669"/>
    <property type="project" value="TreeGrafter"/>
</dbReference>
<dbReference type="InterPro" id="IPR029045">
    <property type="entry name" value="ClpP/crotonase-like_dom_sf"/>
</dbReference>
<proteinExistence type="inferred from homology"/>
<keyword evidence="5" id="KW-0560">Oxidoreductase</keyword>
<dbReference type="AlphaFoldDB" id="A0A918KFL4"/>
<comment type="catalytic activity">
    <reaction evidence="10">
        <text>a (3S)-3-hydroxyacyl-CoA + NAD(+) = a 3-oxoacyl-CoA + NADH + H(+)</text>
        <dbReference type="Rhea" id="RHEA:22432"/>
        <dbReference type="ChEBI" id="CHEBI:15378"/>
        <dbReference type="ChEBI" id="CHEBI:57318"/>
        <dbReference type="ChEBI" id="CHEBI:57540"/>
        <dbReference type="ChEBI" id="CHEBI:57945"/>
        <dbReference type="ChEBI" id="CHEBI:90726"/>
        <dbReference type="EC" id="1.1.1.35"/>
    </reaction>
</comment>
<dbReference type="GO" id="GO:0070403">
    <property type="term" value="F:NAD+ binding"/>
    <property type="evidence" value="ECO:0007669"/>
    <property type="project" value="InterPro"/>
</dbReference>
<dbReference type="SUPFAM" id="SSF52096">
    <property type="entry name" value="ClpP/crotonase"/>
    <property type="match status" value="1"/>
</dbReference>
<feature type="domain" description="3-hydroxyacyl-CoA dehydrogenase NAD binding" evidence="12">
    <location>
        <begin position="338"/>
        <end position="517"/>
    </location>
</feature>
<evidence type="ECO:0000256" key="5">
    <source>
        <dbReference type="ARBA" id="ARBA00023002"/>
    </source>
</evidence>
<reference evidence="13 14" key="1">
    <citation type="journal article" date="2014" name="Int. J. Syst. Evol. Microbiol.">
        <title>Complete genome sequence of Corynebacterium casei LMG S-19264T (=DSM 44701T), isolated from a smear-ripened cheese.</title>
        <authorList>
            <consortium name="US DOE Joint Genome Institute (JGI-PGF)"/>
            <person name="Walter F."/>
            <person name="Albersmeier A."/>
            <person name="Kalinowski J."/>
            <person name="Ruckert C."/>
        </authorList>
    </citation>
    <scope>NUCLEOTIDE SEQUENCE [LARGE SCALE GENOMIC DNA]</scope>
    <source>
        <strain evidence="13 14">KCTC 23968</strain>
    </source>
</reference>
<dbReference type="Gene3D" id="3.40.50.720">
    <property type="entry name" value="NAD(P)-binding Rossmann-like Domain"/>
    <property type="match status" value="1"/>
</dbReference>
<comment type="pathway">
    <text evidence="1">Lipid metabolism; fatty acid beta-oxidation.</text>
</comment>
<keyword evidence="4" id="KW-0442">Lipid degradation</keyword>
<organism evidence="13 14">
    <name type="scientific">Litorimonas cladophorae</name>
    <dbReference type="NCBI Taxonomy" id="1220491"/>
    <lineage>
        <taxon>Bacteria</taxon>
        <taxon>Pseudomonadati</taxon>
        <taxon>Pseudomonadota</taxon>
        <taxon>Alphaproteobacteria</taxon>
        <taxon>Maricaulales</taxon>
        <taxon>Robiginitomaculaceae</taxon>
    </lineage>
</organism>
<evidence type="ECO:0000256" key="4">
    <source>
        <dbReference type="ARBA" id="ARBA00022963"/>
    </source>
</evidence>
<keyword evidence="8" id="KW-0456">Lyase</keyword>